<protein>
    <submittedName>
        <fullName evidence="4">DnaJ subfamily B member 3</fullName>
    </submittedName>
</protein>
<evidence type="ECO:0000313" key="5">
    <source>
        <dbReference type="Proteomes" id="UP000440578"/>
    </source>
</evidence>
<proteinExistence type="predicted"/>
<dbReference type="InterPro" id="IPR036869">
    <property type="entry name" value="J_dom_sf"/>
</dbReference>
<dbReference type="AlphaFoldDB" id="A0A6A4W2F5"/>
<feature type="region of interest" description="Disordered" evidence="2">
    <location>
        <begin position="230"/>
        <end position="250"/>
    </location>
</feature>
<gene>
    <name evidence="4" type="primary">DNAJB3_1</name>
    <name evidence="4" type="ORF">FJT64_004686</name>
</gene>
<comment type="caution">
    <text evidence="4">The sequence shown here is derived from an EMBL/GenBank/DDBJ whole genome shotgun (WGS) entry which is preliminary data.</text>
</comment>
<evidence type="ECO:0000313" key="4">
    <source>
        <dbReference type="EMBL" id="KAF0297924.1"/>
    </source>
</evidence>
<accession>A0A6A4W2F5</accession>
<sequence length="382" mass="42224">MVDYYTVLDVPRNAPSEQIRKAYRKLALQWHPDKNPNNKEDATRRFKEISEAYEVLIDESKRRVYDQRSRAAPTAGRRPQRSHGFHGFHFWPVFRFFGNEKKRKVYDKYGKEGLKNGGPSNHHHHHHHHHGHHHHGHGSLFDDDISFLFGGGGFTFRDPQDVFREFFGGDPFQDFFDGRTALRPCRPLHRVTRRRNGITLRRNTISAPFGGTSRGTCDFFSAGLGDPLVGGGPHRSRHGRSRSRHHPAAAAAGHQLFGAPLLFPPLGFAGLGGMMSSFAAIDGMMASAAAHHPALAARSVAGPGAGAGTTFVSSTSFSSLGGSPGGSAGVKRTSTSTKFINGKKITTRRVYENGRETVDTYENDVLKQHIVNGVPQQLAYSR</sequence>
<dbReference type="EMBL" id="VIIS01001458">
    <property type="protein sequence ID" value="KAF0297924.1"/>
    <property type="molecule type" value="Genomic_DNA"/>
</dbReference>
<dbReference type="PROSITE" id="PS50076">
    <property type="entry name" value="DNAJ_2"/>
    <property type="match status" value="1"/>
</dbReference>
<reference evidence="4 5" key="1">
    <citation type="submission" date="2019-07" db="EMBL/GenBank/DDBJ databases">
        <title>Draft genome assembly of a fouling barnacle, Amphibalanus amphitrite (Darwin, 1854): The first reference genome for Thecostraca.</title>
        <authorList>
            <person name="Kim W."/>
        </authorList>
    </citation>
    <scope>NUCLEOTIDE SEQUENCE [LARGE SCALE GENOMIC DNA]</scope>
    <source>
        <strain evidence="4">SNU_AA5</strain>
        <tissue evidence="4">Soma without cirri and trophi</tissue>
    </source>
</reference>
<dbReference type="PROSITE" id="PS00636">
    <property type="entry name" value="DNAJ_1"/>
    <property type="match status" value="1"/>
</dbReference>
<evidence type="ECO:0000256" key="2">
    <source>
        <dbReference type="SAM" id="MobiDB-lite"/>
    </source>
</evidence>
<dbReference type="PANTHER" id="PTHR45168:SF3">
    <property type="entry name" value="DNAJ HEAT SHOCK PROTEIN FAMILY (HSP40) MEMBER B2"/>
    <property type="match status" value="1"/>
</dbReference>
<feature type="region of interest" description="Disordered" evidence="2">
    <location>
        <begin position="110"/>
        <end position="137"/>
    </location>
</feature>
<dbReference type="OrthoDB" id="10250354at2759"/>
<organism evidence="4 5">
    <name type="scientific">Amphibalanus amphitrite</name>
    <name type="common">Striped barnacle</name>
    <name type="synonym">Balanus amphitrite</name>
    <dbReference type="NCBI Taxonomy" id="1232801"/>
    <lineage>
        <taxon>Eukaryota</taxon>
        <taxon>Metazoa</taxon>
        <taxon>Ecdysozoa</taxon>
        <taxon>Arthropoda</taxon>
        <taxon>Crustacea</taxon>
        <taxon>Multicrustacea</taxon>
        <taxon>Cirripedia</taxon>
        <taxon>Thoracica</taxon>
        <taxon>Thoracicalcarea</taxon>
        <taxon>Balanomorpha</taxon>
        <taxon>Balanoidea</taxon>
        <taxon>Balanidae</taxon>
        <taxon>Amphibalaninae</taxon>
        <taxon>Amphibalanus</taxon>
    </lineage>
</organism>
<keyword evidence="5" id="KW-1185">Reference proteome</keyword>
<feature type="compositionally biased region" description="Basic residues" evidence="2">
    <location>
        <begin position="121"/>
        <end position="137"/>
    </location>
</feature>
<dbReference type="Pfam" id="PF00226">
    <property type="entry name" value="DnaJ"/>
    <property type="match status" value="1"/>
</dbReference>
<dbReference type="InterPro" id="IPR001623">
    <property type="entry name" value="DnaJ_domain"/>
</dbReference>
<dbReference type="Gene3D" id="1.10.287.110">
    <property type="entry name" value="DnaJ domain"/>
    <property type="match status" value="1"/>
</dbReference>
<dbReference type="SMART" id="SM00271">
    <property type="entry name" value="DnaJ"/>
    <property type="match status" value="1"/>
</dbReference>
<keyword evidence="1" id="KW-0143">Chaperone</keyword>
<name>A0A6A4W2F5_AMPAM</name>
<dbReference type="Proteomes" id="UP000440578">
    <property type="component" value="Unassembled WGS sequence"/>
</dbReference>
<evidence type="ECO:0000256" key="1">
    <source>
        <dbReference type="ARBA" id="ARBA00023186"/>
    </source>
</evidence>
<dbReference type="PANTHER" id="PTHR45168">
    <property type="entry name" value="DNAJ HOMOLOG SUBFAMILY B MEMBER 2"/>
    <property type="match status" value="1"/>
</dbReference>
<dbReference type="SUPFAM" id="SSF46565">
    <property type="entry name" value="Chaperone J-domain"/>
    <property type="match status" value="1"/>
</dbReference>
<dbReference type="InterPro" id="IPR018253">
    <property type="entry name" value="DnaJ_domain_CS"/>
</dbReference>
<dbReference type="GO" id="GO:0030544">
    <property type="term" value="F:Hsp70 protein binding"/>
    <property type="evidence" value="ECO:0007669"/>
    <property type="project" value="InterPro"/>
</dbReference>
<dbReference type="GO" id="GO:0051082">
    <property type="term" value="F:unfolded protein binding"/>
    <property type="evidence" value="ECO:0007669"/>
    <property type="project" value="InterPro"/>
</dbReference>
<feature type="domain" description="J" evidence="3">
    <location>
        <begin position="3"/>
        <end position="69"/>
    </location>
</feature>
<dbReference type="InterPro" id="IPR043183">
    <property type="entry name" value="DNJB2/6-like"/>
</dbReference>
<feature type="compositionally biased region" description="Basic residues" evidence="2">
    <location>
        <begin position="234"/>
        <end position="247"/>
    </location>
</feature>
<evidence type="ECO:0000259" key="3">
    <source>
        <dbReference type="PROSITE" id="PS50076"/>
    </source>
</evidence>
<dbReference type="CDD" id="cd06257">
    <property type="entry name" value="DnaJ"/>
    <property type="match status" value="1"/>
</dbReference>
<dbReference type="PRINTS" id="PR00625">
    <property type="entry name" value="JDOMAIN"/>
</dbReference>